<comment type="caution">
    <text evidence="1">The sequence shown here is derived from an EMBL/GenBank/DDBJ whole genome shotgun (WGS) entry which is preliminary data.</text>
</comment>
<protein>
    <submittedName>
        <fullName evidence="1">Uncharacterized protein</fullName>
    </submittedName>
</protein>
<proteinExistence type="predicted"/>
<dbReference type="AlphaFoldDB" id="X1KN07"/>
<gene>
    <name evidence="1" type="ORF">S06H3_00069</name>
</gene>
<reference evidence="1" key="1">
    <citation type="journal article" date="2014" name="Front. Microbiol.">
        <title>High frequency of phylogenetically diverse reductive dehalogenase-homologous genes in deep subseafloor sedimentary metagenomes.</title>
        <authorList>
            <person name="Kawai M."/>
            <person name="Futagami T."/>
            <person name="Toyoda A."/>
            <person name="Takaki Y."/>
            <person name="Nishi S."/>
            <person name="Hori S."/>
            <person name="Arai W."/>
            <person name="Tsubouchi T."/>
            <person name="Morono Y."/>
            <person name="Uchiyama I."/>
            <person name="Ito T."/>
            <person name="Fujiyama A."/>
            <person name="Inagaki F."/>
            <person name="Takami H."/>
        </authorList>
    </citation>
    <scope>NUCLEOTIDE SEQUENCE</scope>
    <source>
        <strain evidence="1">Expedition CK06-06</strain>
    </source>
</reference>
<organism evidence="1">
    <name type="scientific">marine sediment metagenome</name>
    <dbReference type="NCBI Taxonomy" id="412755"/>
    <lineage>
        <taxon>unclassified sequences</taxon>
        <taxon>metagenomes</taxon>
        <taxon>ecological metagenomes</taxon>
    </lineage>
</organism>
<sequence>MTTALELQHFAVLEVSYLHFATSIIITCSTNNPCHLTLYYTEKEPVRHTTSTIKRGVALPWGAYFCFVAWKSVEQQEAGDTLAHTFEVPDWSYCQTKWFTFRGTVASQLSPSVTALIKHHHPGVAPEQKFEFYEHPRPTYSNIYEPRREAQTFTPTETHLLTKVYTLLTRAANTYPTLNVKIKEAPDDTPTGPVLSSGQQPWAVIPDGAVPALIETPMTPLVLIEGTKYAKIIHTSFVGQGILRWRRRSLDATYPRGIRISSGDSGETWSKFPRDDFIFQEWGRAI</sequence>
<accession>X1KN07</accession>
<evidence type="ECO:0000313" key="1">
    <source>
        <dbReference type="EMBL" id="GAH91514.1"/>
    </source>
</evidence>
<dbReference type="EMBL" id="BARV01000011">
    <property type="protein sequence ID" value="GAH91514.1"/>
    <property type="molecule type" value="Genomic_DNA"/>
</dbReference>
<name>X1KN07_9ZZZZ</name>